<feature type="transmembrane region" description="Helical" evidence="7">
    <location>
        <begin position="1083"/>
        <end position="1102"/>
    </location>
</feature>
<keyword evidence="3 6" id="KW-0812">Transmembrane</keyword>
<gene>
    <name evidence="9" type="ORF">PMEA_00022788</name>
</gene>
<evidence type="ECO:0000313" key="10">
    <source>
        <dbReference type="Proteomes" id="UP001159428"/>
    </source>
</evidence>
<evidence type="ECO:0000256" key="3">
    <source>
        <dbReference type="ARBA" id="ARBA00022692"/>
    </source>
</evidence>
<feature type="transmembrane region" description="Helical" evidence="7">
    <location>
        <begin position="1170"/>
        <end position="1196"/>
    </location>
</feature>
<name>A0AAU9XFJ6_9CNID</name>
<keyword evidence="6" id="KW-0807">Transducer</keyword>
<feature type="transmembrane region" description="Helical" evidence="7">
    <location>
        <begin position="354"/>
        <end position="376"/>
    </location>
</feature>
<keyword evidence="5 7" id="KW-0472">Membrane</keyword>
<feature type="transmembrane region" description="Helical" evidence="7">
    <location>
        <begin position="1479"/>
        <end position="1500"/>
    </location>
</feature>
<feature type="transmembrane region" description="Helical" evidence="7">
    <location>
        <begin position="1388"/>
        <end position="1407"/>
    </location>
</feature>
<feature type="transmembrane region" description="Helical" evidence="7">
    <location>
        <begin position="1208"/>
        <end position="1228"/>
    </location>
</feature>
<proteinExistence type="inferred from homology"/>
<dbReference type="EMBL" id="CALNXJ010000041">
    <property type="protein sequence ID" value="CAH3146056.1"/>
    <property type="molecule type" value="Genomic_DNA"/>
</dbReference>
<evidence type="ECO:0000256" key="2">
    <source>
        <dbReference type="ARBA" id="ARBA00022475"/>
    </source>
</evidence>
<comment type="subcellular location">
    <subcellularLocation>
        <location evidence="1">Cell membrane</location>
        <topology evidence="1">Multi-pass membrane protein</topology>
    </subcellularLocation>
</comment>
<feature type="transmembrane region" description="Helical" evidence="7">
    <location>
        <begin position="543"/>
        <end position="564"/>
    </location>
</feature>
<feature type="transmembrane region" description="Helical" evidence="7">
    <location>
        <begin position="1306"/>
        <end position="1327"/>
    </location>
</feature>
<protein>
    <recommendedName>
        <fullName evidence="8">G-protein coupled receptors family 1 profile domain-containing protein</fullName>
    </recommendedName>
</protein>
<feature type="transmembrane region" description="Helical" evidence="7">
    <location>
        <begin position="209"/>
        <end position="235"/>
    </location>
</feature>
<feature type="domain" description="G-protein coupled receptors family 1 profile" evidence="8">
    <location>
        <begin position="1286"/>
        <end position="1531"/>
    </location>
</feature>
<feature type="transmembrane region" description="Helical" evidence="7">
    <location>
        <begin position="329"/>
        <end position="348"/>
    </location>
</feature>
<feature type="transmembrane region" description="Helical" evidence="7">
    <location>
        <begin position="1601"/>
        <end position="1622"/>
    </location>
</feature>
<feature type="transmembrane region" description="Helical" evidence="7">
    <location>
        <begin position="505"/>
        <end position="531"/>
    </location>
</feature>
<dbReference type="Proteomes" id="UP001159428">
    <property type="component" value="Unassembled WGS sequence"/>
</dbReference>
<dbReference type="PRINTS" id="PR00237">
    <property type="entry name" value="GPCRRHODOPSN"/>
</dbReference>
<dbReference type="PROSITE" id="PS00237">
    <property type="entry name" value="G_PROTEIN_RECEP_F1_1"/>
    <property type="match status" value="4"/>
</dbReference>
<evidence type="ECO:0000256" key="7">
    <source>
        <dbReference type="SAM" id="Phobius"/>
    </source>
</evidence>
<accession>A0AAU9XFJ6</accession>
<feature type="transmembrane region" description="Helical" evidence="7">
    <location>
        <begin position="1413"/>
        <end position="1435"/>
    </location>
</feature>
<organism evidence="9 10">
    <name type="scientific">Pocillopora meandrina</name>
    <dbReference type="NCBI Taxonomy" id="46732"/>
    <lineage>
        <taxon>Eukaryota</taxon>
        <taxon>Metazoa</taxon>
        <taxon>Cnidaria</taxon>
        <taxon>Anthozoa</taxon>
        <taxon>Hexacorallia</taxon>
        <taxon>Scleractinia</taxon>
        <taxon>Astrocoeniina</taxon>
        <taxon>Pocilloporidae</taxon>
        <taxon>Pocillopora</taxon>
    </lineage>
</organism>
<feature type="transmembrane region" description="Helical" evidence="7">
    <location>
        <begin position="1569"/>
        <end position="1589"/>
    </location>
</feature>
<dbReference type="InterPro" id="IPR017452">
    <property type="entry name" value="GPCR_Rhodpsn_7TM"/>
</dbReference>
<feature type="transmembrane region" description="Helical" evidence="7">
    <location>
        <begin position="625"/>
        <end position="641"/>
    </location>
</feature>
<dbReference type="SUPFAM" id="SSF81321">
    <property type="entry name" value="Family A G protein-coupled receptor-like"/>
    <property type="match status" value="6"/>
</dbReference>
<feature type="transmembrane region" description="Helical" evidence="7">
    <location>
        <begin position="653"/>
        <end position="678"/>
    </location>
</feature>
<feature type="domain" description="G-protein coupled receptors family 1 profile" evidence="8">
    <location>
        <begin position="1"/>
        <end position="176"/>
    </location>
</feature>
<evidence type="ECO:0000256" key="1">
    <source>
        <dbReference type="ARBA" id="ARBA00004651"/>
    </source>
</evidence>
<feature type="transmembrane region" description="Helical" evidence="7">
    <location>
        <begin position="1512"/>
        <end position="1533"/>
    </location>
</feature>
<feature type="transmembrane region" description="Helical" evidence="7">
    <location>
        <begin position="896"/>
        <end position="917"/>
    </location>
</feature>
<dbReference type="CDD" id="cd00637">
    <property type="entry name" value="7tm_classA_rhodopsin-like"/>
    <property type="match status" value="5"/>
</dbReference>
<keyword evidence="2" id="KW-1003">Cell membrane</keyword>
<evidence type="ECO:0000256" key="5">
    <source>
        <dbReference type="ARBA" id="ARBA00023136"/>
    </source>
</evidence>
<comment type="similarity">
    <text evidence="6">Belongs to the G-protein coupled receptor 1 family.</text>
</comment>
<feature type="transmembrane region" description="Helical" evidence="7">
    <location>
        <begin position="797"/>
        <end position="819"/>
    </location>
</feature>
<dbReference type="InterPro" id="IPR000276">
    <property type="entry name" value="GPCR_Rhodpsn"/>
</dbReference>
<feature type="domain" description="G-protein coupled receptors family 1 profile" evidence="8">
    <location>
        <begin position="670"/>
        <end position="915"/>
    </location>
</feature>
<feature type="transmembrane region" description="Helical" evidence="7">
    <location>
        <begin position="863"/>
        <end position="884"/>
    </location>
</feature>
<feature type="transmembrane region" description="Helical" evidence="7">
    <location>
        <begin position="690"/>
        <end position="711"/>
    </location>
</feature>
<reference evidence="9 10" key="1">
    <citation type="submission" date="2022-05" db="EMBL/GenBank/DDBJ databases">
        <authorList>
            <consortium name="Genoscope - CEA"/>
            <person name="William W."/>
        </authorList>
    </citation>
    <scope>NUCLEOTIDE SEQUENCE [LARGE SCALE GENOMIC DNA]</scope>
</reference>
<dbReference type="PROSITE" id="PS50262">
    <property type="entry name" value="G_PROTEIN_RECEP_F1_2"/>
    <property type="match status" value="6"/>
</dbReference>
<feature type="domain" description="G-protein coupled receptors family 1 profile" evidence="8">
    <location>
        <begin position="523"/>
        <end position="639"/>
    </location>
</feature>
<feature type="transmembrane region" description="Helical" evidence="7">
    <location>
        <begin position="772"/>
        <end position="791"/>
    </location>
</feature>
<feature type="transmembrane region" description="Helical" evidence="7">
    <location>
        <begin position="33"/>
        <end position="52"/>
    </location>
</feature>
<feature type="transmembrane region" description="Helical" evidence="7">
    <location>
        <begin position="288"/>
        <end position="308"/>
    </location>
</feature>
<comment type="caution">
    <text evidence="9">The sequence shown here is derived from an EMBL/GenBank/DDBJ whole genome shotgun (WGS) entry which is preliminary data.</text>
</comment>
<feature type="transmembrane region" description="Helical" evidence="7">
    <location>
        <begin position="1001"/>
        <end position="1022"/>
    </location>
</feature>
<dbReference type="PANTHER" id="PTHR22750">
    <property type="entry name" value="G-PROTEIN COUPLED RECEPTOR"/>
    <property type="match status" value="1"/>
</dbReference>
<keyword evidence="6" id="KW-0297">G-protein coupled receptor</keyword>
<dbReference type="Pfam" id="PF00001">
    <property type="entry name" value="7tm_1"/>
    <property type="match status" value="8"/>
</dbReference>
<feature type="domain" description="G-protein coupled receptors family 1 profile" evidence="8">
    <location>
        <begin position="981"/>
        <end position="1226"/>
    </location>
</feature>
<dbReference type="GO" id="GO:0004930">
    <property type="term" value="F:G protein-coupled receptor activity"/>
    <property type="evidence" value="ECO:0007669"/>
    <property type="project" value="UniProtKB-KW"/>
</dbReference>
<feature type="transmembrane region" description="Helical" evidence="7">
    <location>
        <begin position="157"/>
        <end position="175"/>
    </location>
</feature>
<feature type="transmembrane region" description="Helical" evidence="7">
    <location>
        <begin position="58"/>
        <end position="80"/>
    </location>
</feature>
<keyword evidence="6" id="KW-0675">Receptor</keyword>
<feature type="transmembrane region" description="Helical" evidence="7">
    <location>
        <begin position="1347"/>
        <end position="1367"/>
    </location>
</feature>
<feature type="transmembrane region" description="Helical" evidence="7">
    <location>
        <begin position="584"/>
        <end position="604"/>
    </location>
</feature>
<dbReference type="GO" id="GO:0005886">
    <property type="term" value="C:plasma membrane"/>
    <property type="evidence" value="ECO:0007669"/>
    <property type="project" value="UniProtKB-SubCell"/>
</dbReference>
<sequence length="1639" mass="187136">MSSIFNVVTISVDRLLAVHLHLRYQERVTHKRAIAAVILIWLLSAIISSGVFWDPLLIILHVIWFVNITVCLILVVIVYWRIYRVLKRHKIQIQGLQIQEVQQGVQNDDLSNFLKLRKSALGTFYVCIVFLICYLPFCILSFLLMARLLSLISLYEAWLYTMTLIFLNSSLNPVIYCWKMGPIRRTLMDIMRGIVFFGTSTDVEDFRPVLVASCVFNSFLSYTTIILNIVTIHAIRKTALLPKPLRTLLLSLAASDVGVGVLVKPLYISAVVSGLKRKRIDCISYKGLYVVINFFCISSLLNVVTISVDRFLAVHLHLRYQELVTHKRVIAAVISIWLLSAIISSIVIWNPLFIISRVAGFVNMTVCLILVVIVYWRIYIVLKRHKNHIQSLQIQEAQQGVQNGDLLNFLKLRKSALGTFYVFIVFLICYLPSYIRLFFSLAPPLSPISLNEAWPHTMTLVFLNSSLNPVIYCWKMGPIRRTLMDIMRGIVFFGTSKDVEDFRPVLVASCVFNSFLCYTTIILNIVTIHAIRKTALLPKPLRTLLLSLAASDVGVGVLVQPLYISTLVSRLNQKRIDCISYEGLHVVINFFCASSLLNVVTISVDRFLAVHLHLRYQELVTHKSVIAAVISIWLFSALFFGTSTDVEDFRPLVVANCVFNSFLCYTTIILNIVTIHAIKKTVLLPKPLRTLLLSMAASDVGVGLLVQPLFISTMVSGWKRKRIDCISYKGLYVVINFFCASSLLNVATISVDRFLGVHLHLRYQELVTHKRVIAAVISIWLLGAIISSSVFWVPSFFILRVIRVVNMTVCLILVVIVYWRIYIVLRRHKIQIEGLQIQEVQQGVQNGDLSNFLRLRKSALGTFYVCIVSLICYLPYYILLFFYLAYPFSPISLNEVWPHTVTLVFLNSSLNPVIYCWKMGPIRRTLMDIMRGIRPVVMEENVCTILNKSFYGTSADVEDFRPALVANCVFNSFLSYTNIFLNIITIHMIRKTALLPKPLRTLLLSLAASDVGAGLLVQPFYIYTLVSRLKQKRIDCISYKGLLAAITFFCTSSLLNIVTISVDRFLAVHLHLRYQELVTHMRVIAAVILIWLFSAVISSGIFWDPLLISSEVIGVVIMTVSFILVVIVYWRIYRVLKRHKIQIESLQIQEVQQGVQNGDLSNFLKLRKSALGTLFVCILFLICYLPCYILHFLLLARPISLISLHETRLYVLTLFFLNSSLKPVIYCWKMGPIRRTLMDIMRGIVNQLKRPQITKRCFLITPVDFRPALFAPGVFNSCLSYTTIILNIVTIHAIRKTALLPKPWRTLLLSLAASDVGVGLLAQPLYISTLVSWLTQKRIDCTSYEGLLAVIAFFCISSLLNVVTISVDRFLAVHLHLRYQERVTHKRVIAAVISIWLFSAITSFSVFWDSLFIISQVIELVIVTVCLILVVTVYWRIYIVLKRHKNQIEELQIQEVQQEVQNGDLSNFLRLRKSALGTFYVCIVFLICYLPSYILYFLFMARLLSPISYYEASPYTITLFFLNSSLNPVIYCWKMGPIRRTLMDIMRSIVNRFSLDVKDFRPVLVTNCVFNRFLSYTTIILNIVTIHAIRKTALLSNPLRTLLLSLAASDVGVGLLVQPLYISTLVSRLNKKQYRLHFL</sequence>
<evidence type="ECO:0000256" key="4">
    <source>
        <dbReference type="ARBA" id="ARBA00022989"/>
    </source>
</evidence>
<keyword evidence="10" id="KW-1185">Reference proteome</keyword>
<feature type="domain" description="G-protein coupled receptors family 1 profile" evidence="8">
    <location>
        <begin position="227"/>
        <end position="472"/>
    </location>
</feature>
<feature type="transmembrane region" description="Helical" evidence="7">
    <location>
        <begin position="1108"/>
        <end position="1130"/>
    </location>
</feature>
<evidence type="ECO:0000313" key="9">
    <source>
        <dbReference type="EMBL" id="CAH3146056.1"/>
    </source>
</evidence>
<feature type="transmembrane region" description="Helical" evidence="7">
    <location>
        <begin position="247"/>
        <end position="268"/>
    </location>
</feature>
<feature type="transmembrane region" description="Helical" evidence="7">
    <location>
        <begin position="416"/>
        <end position="435"/>
    </location>
</feature>
<evidence type="ECO:0000256" key="6">
    <source>
        <dbReference type="RuleBase" id="RU000688"/>
    </source>
</evidence>
<feature type="transmembrane region" description="Helical" evidence="7">
    <location>
        <begin position="124"/>
        <end position="145"/>
    </location>
</feature>
<evidence type="ECO:0000259" key="8">
    <source>
        <dbReference type="PROSITE" id="PS50262"/>
    </source>
</evidence>
<keyword evidence="4 7" id="KW-1133">Transmembrane helix</keyword>
<dbReference type="Gene3D" id="1.20.1070.10">
    <property type="entry name" value="Rhodopsin 7-helix transmembrane proteins"/>
    <property type="match status" value="7"/>
</dbReference>